<dbReference type="Gene3D" id="3.30.160.670">
    <property type="match status" value="1"/>
</dbReference>
<dbReference type="InterPro" id="IPR025411">
    <property type="entry name" value="DUF4136"/>
</dbReference>
<name>A0A1M6G2Z3_9FLAO</name>
<gene>
    <name evidence="2" type="ORF">SAMN04488096_10797</name>
</gene>
<dbReference type="EMBL" id="FQYY01000007">
    <property type="protein sequence ID" value="SHJ04252.1"/>
    <property type="molecule type" value="Genomic_DNA"/>
</dbReference>
<evidence type="ECO:0000313" key="2">
    <source>
        <dbReference type="EMBL" id="SHJ04252.1"/>
    </source>
</evidence>
<accession>A0A1M6G2Z3</accession>
<dbReference type="Pfam" id="PF13590">
    <property type="entry name" value="DUF4136"/>
    <property type="match status" value="1"/>
</dbReference>
<dbReference type="STRING" id="579105.SAMN04488096_10797"/>
<feature type="domain" description="DUF4136" evidence="1">
    <location>
        <begin position="64"/>
        <end position="214"/>
    </location>
</feature>
<sequence>MERFVGALFILSFRAESRNYNKIKKRLARARPNALIQFYMMKLKNFFAPLAFLLVLSSCSSVKVATDYDREVDFNQYKSFAFYKPGIDKADVSDLDKKRILRAIEAELTAKGFSKMANPDLLVSIFTKTKENVNVYQNNFGYGYGWGWNPWYWGNGYNTVSRTTEGTLYIDLIDAKSMELVWQGMGTGALTMDMNDKIERINEIVKEIIARYPPGSYKK</sequence>
<keyword evidence="3" id="KW-1185">Reference proteome</keyword>
<evidence type="ECO:0000313" key="3">
    <source>
        <dbReference type="Proteomes" id="UP000184225"/>
    </source>
</evidence>
<protein>
    <recommendedName>
        <fullName evidence="1">DUF4136 domain-containing protein</fullName>
    </recommendedName>
</protein>
<evidence type="ECO:0000259" key="1">
    <source>
        <dbReference type="Pfam" id="PF13590"/>
    </source>
</evidence>
<dbReference type="Proteomes" id="UP000184225">
    <property type="component" value="Unassembled WGS sequence"/>
</dbReference>
<proteinExistence type="predicted"/>
<organism evidence="2 3">
    <name type="scientific">Mesonia phycicola</name>
    <dbReference type="NCBI Taxonomy" id="579105"/>
    <lineage>
        <taxon>Bacteria</taxon>
        <taxon>Pseudomonadati</taxon>
        <taxon>Bacteroidota</taxon>
        <taxon>Flavobacteriia</taxon>
        <taxon>Flavobacteriales</taxon>
        <taxon>Flavobacteriaceae</taxon>
        <taxon>Mesonia</taxon>
    </lineage>
</organism>
<dbReference type="AlphaFoldDB" id="A0A1M6G2Z3"/>
<reference evidence="2 3" key="1">
    <citation type="submission" date="2016-11" db="EMBL/GenBank/DDBJ databases">
        <authorList>
            <person name="Jaros S."/>
            <person name="Januszkiewicz K."/>
            <person name="Wedrychowicz H."/>
        </authorList>
    </citation>
    <scope>NUCLEOTIDE SEQUENCE [LARGE SCALE GENOMIC DNA]</scope>
    <source>
        <strain evidence="2 3">DSM 21425</strain>
    </source>
</reference>